<dbReference type="GO" id="GO:0005829">
    <property type="term" value="C:cytosol"/>
    <property type="evidence" value="ECO:0007669"/>
    <property type="project" value="TreeGrafter"/>
</dbReference>
<reference evidence="6 9" key="2">
    <citation type="submission" date="2024-01" db="EMBL/GenBank/DDBJ databases">
        <title>Unpublished Manusciprt.</title>
        <authorList>
            <person name="Duman M."/>
            <person name="Valdes E.G."/>
            <person name="Ajmi N."/>
            <person name="Altun S."/>
            <person name="Saticioglu I.B."/>
        </authorList>
    </citation>
    <scope>NUCLEOTIDE SEQUENCE [LARGE SCALE GENOMIC DNA]</scope>
    <source>
        <strain evidence="6 9">139P</strain>
    </source>
</reference>
<evidence type="ECO:0000313" key="8">
    <source>
        <dbReference type="Proteomes" id="UP000199221"/>
    </source>
</evidence>
<dbReference type="EMBL" id="JAZDQQ010000025">
    <property type="protein sequence ID" value="MEE1883064.1"/>
    <property type="molecule type" value="Genomic_DNA"/>
</dbReference>
<dbReference type="PANTHER" id="PTHR30419:SF2">
    <property type="entry name" value="LYSR FAMILY TRANSCRIPTIONAL REGULATOR"/>
    <property type="match status" value="1"/>
</dbReference>
<dbReference type="Proteomes" id="UP001329505">
    <property type="component" value="Unassembled WGS sequence"/>
</dbReference>
<dbReference type="SUPFAM" id="SSF46785">
    <property type="entry name" value="Winged helix' DNA-binding domain"/>
    <property type="match status" value="1"/>
</dbReference>
<reference evidence="7 8" key="1">
    <citation type="submission" date="2016-10" db="EMBL/GenBank/DDBJ databases">
        <authorList>
            <person name="de Groot N.N."/>
        </authorList>
    </citation>
    <scope>NUCLEOTIDE SEQUENCE [LARGE SCALE GENOMIC DNA]</scope>
    <source>
        <strain evidence="7 8">LMG 27941</strain>
    </source>
</reference>
<dbReference type="GO" id="GO:0003677">
    <property type="term" value="F:DNA binding"/>
    <property type="evidence" value="ECO:0007669"/>
    <property type="project" value="UniProtKB-KW"/>
</dbReference>
<keyword evidence="4" id="KW-0804">Transcription</keyword>
<dbReference type="PANTHER" id="PTHR30419">
    <property type="entry name" value="HTH-TYPE TRANSCRIPTIONAL REGULATOR YBHD"/>
    <property type="match status" value="1"/>
</dbReference>
<dbReference type="RefSeq" id="WP_094010024.1">
    <property type="nucleotide sequence ID" value="NZ_CP128543.1"/>
</dbReference>
<dbReference type="Pfam" id="PF03466">
    <property type="entry name" value="LysR_substrate"/>
    <property type="match status" value="1"/>
</dbReference>
<dbReference type="FunFam" id="1.10.10.10:FF:000001">
    <property type="entry name" value="LysR family transcriptional regulator"/>
    <property type="match status" value="1"/>
</dbReference>
<evidence type="ECO:0000259" key="5">
    <source>
        <dbReference type="PROSITE" id="PS50931"/>
    </source>
</evidence>
<dbReference type="EMBL" id="FOEQ01000001">
    <property type="protein sequence ID" value="SEP67172.1"/>
    <property type="molecule type" value="Genomic_DNA"/>
</dbReference>
<gene>
    <name evidence="7" type="ORF">SAMN05216230_101205</name>
    <name evidence="6" type="ORF">V0R55_23165</name>
</gene>
<evidence type="ECO:0000256" key="1">
    <source>
        <dbReference type="ARBA" id="ARBA00009437"/>
    </source>
</evidence>
<organism evidence="7 8">
    <name type="scientific">Pseudomonas soli</name>
    <dbReference type="NCBI Taxonomy" id="1306993"/>
    <lineage>
        <taxon>Bacteria</taxon>
        <taxon>Pseudomonadati</taxon>
        <taxon>Pseudomonadota</taxon>
        <taxon>Gammaproteobacteria</taxon>
        <taxon>Pseudomonadales</taxon>
        <taxon>Pseudomonadaceae</taxon>
        <taxon>Pseudomonas</taxon>
    </lineage>
</organism>
<dbReference type="SUPFAM" id="SSF53850">
    <property type="entry name" value="Periplasmic binding protein-like II"/>
    <property type="match status" value="1"/>
</dbReference>
<dbReference type="GO" id="GO:0003700">
    <property type="term" value="F:DNA-binding transcription factor activity"/>
    <property type="evidence" value="ECO:0007669"/>
    <property type="project" value="InterPro"/>
</dbReference>
<sequence>MNLDLTDLKLFIKIAESPSLTQGAKRACLSPGAASMRIKSMENELGEGLFHRQHKGLVLTLAGQRLLIHARKILRQLEVLKAEFDHRDEADGASMRMYVAGFSAFESTQRRLVRYLADHANVAIDLQQRTAGDIVRGIREGAVDMGVVVGSDPVEGCASITLPVLNYVAVLPRHHALVASASLRLGDVLRHPQVGLATDSTLCRLIEQQADIDGIVAQFRIKVSGAESLCRMIAEGVGIGIASDAAVQPYLDVCGLVARRLDETWARQQHMMLVRHFERMPRHVTDLVSYLSAA</sequence>
<feature type="domain" description="HTH lysR-type" evidence="5">
    <location>
        <begin position="3"/>
        <end position="60"/>
    </location>
</feature>
<evidence type="ECO:0000313" key="9">
    <source>
        <dbReference type="Proteomes" id="UP001329505"/>
    </source>
</evidence>
<dbReference type="GeneID" id="93676681"/>
<dbReference type="Proteomes" id="UP000199221">
    <property type="component" value="Unassembled WGS sequence"/>
</dbReference>
<evidence type="ECO:0000256" key="4">
    <source>
        <dbReference type="ARBA" id="ARBA00023163"/>
    </source>
</evidence>
<dbReference type="InterPro" id="IPR050950">
    <property type="entry name" value="HTH-type_LysR_regulators"/>
</dbReference>
<dbReference type="Pfam" id="PF00126">
    <property type="entry name" value="HTH_1"/>
    <property type="match status" value="1"/>
</dbReference>
<dbReference type="Gene3D" id="3.40.190.290">
    <property type="match status" value="1"/>
</dbReference>
<dbReference type="InterPro" id="IPR036390">
    <property type="entry name" value="WH_DNA-bd_sf"/>
</dbReference>
<keyword evidence="2" id="KW-0805">Transcription regulation</keyword>
<dbReference type="InterPro" id="IPR036388">
    <property type="entry name" value="WH-like_DNA-bd_sf"/>
</dbReference>
<accession>A0A1H8ZRX3</accession>
<dbReference type="InterPro" id="IPR005119">
    <property type="entry name" value="LysR_subst-bd"/>
</dbReference>
<proteinExistence type="inferred from homology"/>
<evidence type="ECO:0000256" key="2">
    <source>
        <dbReference type="ARBA" id="ARBA00023015"/>
    </source>
</evidence>
<evidence type="ECO:0000256" key="3">
    <source>
        <dbReference type="ARBA" id="ARBA00023125"/>
    </source>
</evidence>
<dbReference type="Gene3D" id="1.10.10.10">
    <property type="entry name" value="Winged helix-like DNA-binding domain superfamily/Winged helix DNA-binding domain"/>
    <property type="match status" value="1"/>
</dbReference>
<keyword evidence="9" id="KW-1185">Reference proteome</keyword>
<protein>
    <submittedName>
        <fullName evidence="7">DNA-binding transcriptional regulator, LysR family</fullName>
    </submittedName>
    <submittedName>
        <fullName evidence="6">LysR family transcriptional regulator</fullName>
    </submittedName>
</protein>
<dbReference type="InterPro" id="IPR000847">
    <property type="entry name" value="LysR_HTH_N"/>
</dbReference>
<dbReference type="AlphaFoldDB" id="A0A1H8ZRX3"/>
<dbReference type="PROSITE" id="PS50931">
    <property type="entry name" value="HTH_LYSR"/>
    <property type="match status" value="1"/>
</dbReference>
<name>A0A1H8ZRX3_9PSED</name>
<evidence type="ECO:0000313" key="7">
    <source>
        <dbReference type="EMBL" id="SEP67172.1"/>
    </source>
</evidence>
<comment type="similarity">
    <text evidence="1">Belongs to the LysR transcriptional regulatory family.</text>
</comment>
<keyword evidence="3 7" id="KW-0238">DNA-binding</keyword>
<evidence type="ECO:0000313" key="6">
    <source>
        <dbReference type="EMBL" id="MEE1883064.1"/>
    </source>
</evidence>